<dbReference type="Gene3D" id="3.40.630.30">
    <property type="match status" value="1"/>
</dbReference>
<evidence type="ECO:0000313" key="2">
    <source>
        <dbReference type="Proteomes" id="UP000239204"/>
    </source>
</evidence>
<dbReference type="RefSeq" id="WP_104537354.1">
    <property type="nucleotide sequence ID" value="NZ_MIGY01000002.1"/>
</dbReference>
<reference evidence="1 2" key="1">
    <citation type="submission" date="2016-08" db="EMBL/GenBank/DDBJ databases">
        <title>Evolution of the type three secretion system and type three effector repertoires in Xanthomonas.</title>
        <authorList>
            <person name="Merda D."/>
            <person name="Briand M."/>
            <person name="Bosis E."/>
            <person name="Rousseau C."/>
            <person name="Portier P."/>
            <person name="Jacques M.-A."/>
            <person name="Fischer-Le Saux M."/>
        </authorList>
    </citation>
    <scope>NUCLEOTIDE SEQUENCE [LARGE SCALE GENOMIC DNA]</scope>
    <source>
        <strain evidence="1 2">CFBP 7645</strain>
    </source>
</reference>
<sequence>MGIVFRPAAGASDCHFIHDLIMSEVPNGHFDAQLLSPGASAGLMLNIQKMVVEQRRFEPQKREVPAHITMVDIYGETAGFGITTVLQIEEVRFNELWLAGVAARHRRRGAMTSLVGFYCAQLDLQGIRMAARLLPASQGMRVVLASHGFEVLETLSSGHAFLVRNAKADQRT</sequence>
<protein>
    <recommendedName>
        <fullName evidence="3">GNAT family N-acetyltransferase</fullName>
    </recommendedName>
</protein>
<dbReference type="SUPFAM" id="SSF55729">
    <property type="entry name" value="Acyl-CoA N-acyltransferases (Nat)"/>
    <property type="match status" value="1"/>
</dbReference>
<evidence type="ECO:0008006" key="3">
    <source>
        <dbReference type="Google" id="ProtNLM"/>
    </source>
</evidence>
<evidence type="ECO:0000313" key="1">
    <source>
        <dbReference type="EMBL" id="PPU07891.1"/>
    </source>
</evidence>
<proteinExistence type="predicted"/>
<dbReference type="Proteomes" id="UP000239204">
    <property type="component" value="Unassembled WGS sequence"/>
</dbReference>
<accession>A0A2S7AE75</accession>
<gene>
    <name evidence="1" type="ORF">XarjCFBP7645_09900</name>
</gene>
<name>A0A2S7AE75_9XANT</name>
<comment type="caution">
    <text evidence="1">The sequence shown here is derived from an EMBL/GenBank/DDBJ whole genome shotgun (WGS) entry which is preliminary data.</text>
</comment>
<dbReference type="InterPro" id="IPR016181">
    <property type="entry name" value="Acyl_CoA_acyltransferase"/>
</dbReference>
<dbReference type="AlphaFoldDB" id="A0A2S7AE75"/>
<organism evidence="1 2">
    <name type="scientific">Xanthomonas arboricola</name>
    <dbReference type="NCBI Taxonomy" id="56448"/>
    <lineage>
        <taxon>Bacteria</taxon>
        <taxon>Pseudomonadati</taxon>
        <taxon>Pseudomonadota</taxon>
        <taxon>Gammaproteobacteria</taxon>
        <taxon>Lysobacterales</taxon>
        <taxon>Lysobacteraceae</taxon>
        <taxon>Xanthomonas</taxon>
    </lineage>
</organism>
<dbReference type="EMBL" id="MIGY01000002">
    <property type="protein sequence ID" value="PPU07891.1"/>
    <property type="molecule type" value="Genomic_DNA"/>
</dbReference>